<dbReference type="Proteomes" id="UP001054837">
    <property type="component" value="Unassembled WGS sequence"/>
</dbReference>
<evidence type="ECO:0008006" key="3">
    <source>
        <dbReference type="Google" id="ProtNLM"/>
    </source>
</evidence>
<keyword evidence="2" id="KW-1185">Reference proteome</keyword>
<gene>
    <name evidence="1" type="ORF">CDAR_558481</name>
</gene>
<sequence length="96" mass="11328">MLIALAKCRAPSQKRITTPPPPSRKKKFSEEPSFFIFLKKENLSSKFCAAENVWGRRKRQENRSRAFEWRGKVKLTFHLLHFHGRKRAFPTARSID</sequence>
<protein>
    <recommendedName>
        <fullName evidence="3">Ribosomal protein L32</fullName>
    </recommendedName>
</protein>
<dbReference type="EMBL" id="BPLQ01007235">
    <property type="protein sequence ID" value="GIY28900.1"/>
    <property type="molecule type" value="Genomic_DNA"/>
</dbReference>
<proteinExistence type="predicted"/>
<evidence type="ECO:0000313" key="2">
    <source>
        <dbReference type="Proteomes" id="UP001054837"/>
    </source>
</evidence>
<accession>A0AAV4S5I6</accession>
<name>A0AAV4S5I6_9ARAC</name>
<reference evidence="1 2" key="1">
    <citation type="submission" date="2021-06" db="EMBL/GenBank/DDBJ databases">
        <title>Caerostris darwini draft genome.</title>
        <authorList>
            <person name="Kono N."/>
            <person name="Arakawa K."/>
        </authorList>
    </citation>
    <scope>NUCLEOTIDE SEQUENCE [LARGE SCALE GENOMIC DNA]</scope>
</reference>
<organism evidence="1 2">
    <name type="scientific">Caerostris darwini</name>
    <dbReference type="NCBI Taxonomy" id="1538125"/>
    <lineage>
        <taxon>Eukaryota</taxon>
        <taxon>Metazoa</taxon>
        <taxon>Ecdysozoa</taxon>
        <taxon>Arthropoda</taxon>
        <taxon>Chelicerata</taxon>
        <taxon>Arachnida</taxon>
        <taxon>Araneae</taxon>
        <taxon>Araneomorphae</taxon>
        <taxon>Entelegynae</taxon>
        <taxon>Araneoidea</taxon>
        <taxon>Araneidae</taxon>
        <taxon>Caerostris</taxon>
    </lineage>
</organism>
<evidence type="ECO:0000313" key="1">
    <source>
        <dbReference type="EMBL" id="GIY28900.1"/>
    </source>
</evidence>
<dbReference type="AlphaFoldDB" id="A0AAV4S5I6"/>
<comment type="caution">
    <text evidence="1">The sequence shown here is derived from an EMBL/GenBank/DDBJ whole genome shotgun (WGS) entry which is preliminary data.</text>
</comment>